<sequence>MLCGSPAQLNLQDEHPTGCVPCSAEPYTLCSVLLPLGRTFESTGVDPWHSVLAQRVNCEHPILSRSARQRAYSHTNSELRVETNEKEDPSPESDDADAVPPIISI</sequence>
<protein>
    <submittedName>
        <fullName evidence="2">Uncharacterized protein</fullName>
    </submittedName>
</protein>
<evidence type="ECO:0000313" key="2">
    <source>
        <dbReference type="EMBL" id="KZV80458.1"/>
    </source>
</evidence>
<keyword evidence="3" id="KW-1185">Reference proteome</keyword>
<organism evidence="2 3">
    <name type="scientific">Exidia glandulosa HHB12029</name>
    <dbReference type="NCBI Taxonomy" id="1314781"/>
    <lineage>
        <taxon>Eukaryota</taxon>
        <taxon>Fungi</taxon>
        <taxon>Dikarya</taxon>
        <taxon>Basidiomycota</taxon>
        <taxon>Agaricomycotina</taxon>
        <taxon>Agaricomycetes</taxon>
        <taxon>Auriculariales</taxon>
        <taxon>Exidiaceae</taxon>
        <taxon>Exidia</taxon>
    </lineage>
</organism>
<evidence type="ECO:0000313" key="3">
    <source>
        <dbReference type="Proteomes" id="UP000077266"/>
    </source>
</evidence>
<evidence type="ECO:0000256" key="1">
    <source>
        <dbReference type="SAM" id="MobiDB-lite"/>
    </source>
</evidence>
<feature type="region of interest" description="Disordered" evidence="1">
    <location>
        <begin position="67"/>
        <end position="105"/>
    </location>
</feature>
<dbReference type="InParanoid" id="A0A165BEI4"/>
<proteinExistence type="predicted"/>
<gene>
    <name evidence="2" type="ORF">EXIGLDRAFT_413713</name>
</gene>
<accession>A0A165BEI4</accession>
<dbReference type="AlphaFoldDB" id="A0A165BEI4"/>
<dbReference type="Proteomes" id="UP000077266">
    <property type="component" value="Unassembled WGS sequence"/>
</dbReference>
<feature type="compositionally biased region" description="Basic and acidic residues" evidence="1">
    <location>
        <begin position="77"/>
        <end position="89"/>
    </location>
</feature>
<name>A0A165BEI4_EXIGL</name>
<reference evidence="2 3" key="1">
    <citation type="journal article" date="2016" name="Mol. Biol. Evol.">
        <title>Comparative Genomics of Early-Diverging Mushroom-Forming Fungi Provides Insights into the Origins of Lignocellulose Decay Capabilities.</title>
        <authorList>
            <person name="Nagy L.G."/>
            <person name="Riley R."/>
            <person name="Tritt A."/>
            <person name="Adam C."/>
            <person name="Daum C."/>
            <person name="Floudas D."/>
            <person name="Sun H."/>
            <person name="Yadav J.S."/>
            <person name="Pangilinan J."/>
            <person name="Larsson K.H."/>
            <person name="Matsuura K."/>
            <person name="Barry K."/>
            <person name="Labutti K."/>
            <person name="Kuo R."/>
            <person name="Ohm R.A."/>
            <person name="Bhattacharya S.S."/>
            <person name="Shirouzu T."/>
            <person name="Yoshinaga Y."/>
            <person name="Martin F.M."/>
            <person name="Grigoriev I.V."/>
            <person name="Hibbett D.S."/>
        </authorList>
    </citation>
    <scope>NUCLEOTIDE SEQUENCE [LARGE SCALE GENOMIC DNA]</scope>
    <source>
        <strain evidence="2 3">HHB12029</strain>
    </source>
</reference>
<dbReference type="EMBL" id="KV426479">
    <property type="protein sequence ID" value="KZV80458.1"/>
    <property type="molecule type" value="Genomic_DNA"/>
</dbReference>